<feature type="domain" description="J" evidence="5">
    <location>
        <begin position="11"/>
        <end position="83"/>
    </location>
</feature>
<protein>
    <recommendedName>
        <fullName evidence="4">Co-chaperone protein HscB homolog</fullName>
    </recommendedName>
</protein>
<dbReference type="InterPro" id="IPR009073">
    <property type="entry name" value="HscB_oligo_C"/>
</dbReference>
<dbReference type="Proteomes" id="UP000318542">
    <property type="component" value="Unassembled WGS sequence"/>
</dbReference>
<reference evidence="6 7" key="1">
    <citation type="submission" date="2019-07" db="EMBL/GenBank/DDBJ databases">
        <title>Tepidimonas thermarum AA-1 draft genome.</title>
        <authorList>
            <person name="Da Costa M.S."/>
            <person name="Froufe H.J.C."/>
            <person name="Egas C."/>
            <person name="Albuquerque L."/>
        </authorList>
    </citation>
    <scope>NUCLEOTIDE SEQUENCE [LARGE SCALE GENOMIC DNA]</scope>
    <source>
        <strain evidence="6 7">AA-1</strain>
    </source>
</reference>
<comment type="function">
    <text evidence="3 4">Co-chaperone involved in the maturation of iron-sulfur cluster-containing proteins. Seems to help targeting proteins to be folded toward HscA.</text>
</comment>
<evidence type="ECO:0000256" key="3">
    <source>
        <dbReference type="ARBA" id="ARBA00025596"/>
    </source>
</evidence>
<dbReference type="PANTHER" id="PTHR14021:SF15">
    <property type="entry name" value="IRON-SULFUR CLUSTER CO-CHAPERONE PROTEIN HSCB"/>
    <property type="match status" value="1"/>
</dbReference>
<name>A0A554X1S0_9BURK</name>
<dbReference type="Pfam" id="PF07743">
    <property type="entry name" value="HSCB_C"/>
    <property type="match status" value="1"/>
</dbReference>
<dbReference type="GO" id="GO:1990230">
    <property type="term" value="C:iron-sulfur cluster transfer complex"/>
    <property type="evidence" value="ECO:0007669"/>
    <property type="project" value="TreeGrafter"/>
</dbReference>
<evidence type="ECO:0000256" key="1">
    <source>
        <dbReference type="ARBA" id="ARBA00010476"/>
    </source>
</evidence>
<dbReference type="GO" id="GO:0006457">
    <property type="term" value="P:protein folding"/>
    <property type="evidence" value="ECO:0007669"/>
    <property type="project" value="UniProtKB-UniRule"/>
</dbReference>
<dbReference type="InterPro" id="IPR001623">
    <property type="entry name" value="DnaJ_domain"/>
</dbReference>
<evidence type="ECO:0000313" key="7">
    <source>
        <dbReference type="Proteomes" id="UP000318542"/>
    </source>
</evidence>
<dbReference type="HAMAP" id="MF_00682">
    <property type="entry name" value="HscB"/>
    <property type="match status" value="1"/>
</dbReference>
<dbReference type="Gene3D" id="1.20.1280.20">
    <property type="entry name" value="HscB, C-terminal domain"/>
    <property type="match status" value="1"/>
</dbReference>
<dbReference type="GO" id="GO:0051259">
    <property type="term" value="P:protein complex oligomerization"/>
    <property type="evidence" value="ECO:0007669"/>
    <property type="project" value="InterPro"/>
</dbReference>
<dbReference type="InterPro" id="IPR036869">
    <property type="entry name" value="J_dom_sf"/>
</dbReference>
<dbReference type="EMBL" id="VJOL01000020">
    <property type="protein sequence ID" value="TSE29780.1"/>
    <property type="molecule type" value="Genomic_DNA"/>
</dbReference>
<dbReference type="CDD" id="cd06257">
    <property type="entry name" value="DnaJ"/>
    <property type="match status" value="1"/>
</dbReference>
<sequence length="177" mass="19951">MSEAPLSLQADDFALFGLPRRFALDPAALQERWKHLQRLAHPDRYAHQGGAAQRVALQWSARINEAYQRLRDPVRRAAYWCELHGVPVGAESNTAMPADFLVQQMQWREALDEARTADDMRALLDAVQAQRHERLQALQEAIDARGDAVAAVAQVRALMFIERFADTVRARLSGATH</sequence>
<dbReference type="PANTHER" id="PTHR14021">
    <property type="entry name" value="IRON-SULFUR CLUSTER CO-CHAPERONE PROTEIN HSCB"/>
    <property type="match status" value="1"/>
</dbReference>
<keyword evidence="2 4" id="KW-0143">Chaperone</keyword>
<dbReference type="GO" id="GO:0044571">
    <property type="term" value="P:[2Fe-2S] cluster assembly"/>
    <property type="evidence" value="ECO:0007669"/>
    <property type="project" value="InterPro"/>
</dbReference>
<dbReference type="NCBIfam" id="TIGR00714">
    <property type="entry name" value="hscB"/>
    <property type="match status" value="1"/>
</dbReference>
<evidence type="ECO:0000256" key="2">
    <source>
        <dbReference type="ARBA" id="ARBA00023186"/>
    </source>
</evidence>
<dbReference type="GO" id="GO:0001671">
    <property type="term" value="F:ATPase activator activity"/>
    <property type="evidence" value="ECO:0007669"/>
    <property type="project" value="InterPro"/>
</dbReference>
<evidence type="ECO:0000256" key="4">
    <source>
        <dbReference type="HAMAP-Rule" id="MF_00682"/>
    </source>
</evidence>
<evidence type="ECO:0000313" key="6">
    <source>
        <dbReference type="EMBL" id="TSE29780.1"/>
    </source>
</evidence>
<dbReference type="Gene3D" id="1.10.287.110">
    <property type="entry name" value="DnaJ domain"/>
    <property type="match status" value="1"/>
</dbReference>
<comment type="similarity">
    <text evidence="1 4">Belongs to the HscB family.</text>
</comment>
<keyword evidence="7" id="KW-1185">Reference proteome</keyword>
<comment type="subunit">
    <text evidence="4">Interacts with HscA and stimulates its ATPase activity.</text>
</comment>
<evidence type="ECO:0000259" key="5">
    <source>
        <dbReference type="PROSITE" id="PS50076"/>
    </source>
</evidence>
<dbReference type="PROSITE" id="PS50076">
    <property type="entry name" value="DNAJ_2"/>
    <property type="match status" value="1"/>
</dbReference>
<dbReference type="InterPro" id="IPR036386">
    <property type="entry name" value="HscB_C_sf"/>
</dbReference>
<organism evidence="6 7">
    <name type="scientific">Tepidimonas thermarum</name>
    <dbReference type="NCBI Taxonomy" id="335431"/>
    <lineage>
        <taxon>Bacteria</taxon>
        <taxon>Pseudomonadati</taxon>
        <taxon>Pseudomonadota</taxon>
        <taxon>Betaproteobacteria</taxon>
        <taxon>Burkholderiales</taxon>
        <taxon>Tepidimonas</taxon>
    </lineage>
</organism>
<dbReference type="AlphaFoldDB" id="A0A554X1S0"/>
<accession>A0A554X1S0</accession>
<gene>
    <name evidence="4 6" type="primary">hscB</name>
    <name evidence="6" type="ORF">Tther_01302</name>
</gene>
<dbReference type="SUPFAM" id="SSF46565">
    <property type="entry name" value="Chaperone J-domain"/>
    <property type="match status" value="1"/>
</dbReference>
<dbReference type="InterPro" id="IPR004640">
    <property type="entry name" value="HscB"/>
</dbReference>
<proteinExistence type="inferred from homology"/>
<dbReference type="SUPFAM" id="SSF47144">
    <property type="entry name" value="HSC20 (HSCB), C-terminal oligomerisation domain"/>
    <property type="match status" value="1"/>
</dbReference>
<dbReference type="GO" id="GO:0051087">
    <property type="term" value="F:protein-folding chaperone binding"/>
    <property type="evidence" value="ECO:0007669"/>
    <property type="project" value="InterPro"/>
</dbReference>
<dbReference type="SMART" id="SM00271">
    <property type="entry name" value="DnaJ"/>
    <property type="match status" value="1"/>
</dbReference>
<comment type="caution">
    <text evidence="6">The sequence shown here is derived from an EMBL/GenBank/DDBJ whole genome shotgun (WGS) entry which is preliminary data.</text>
</comment>